<evidence type="ECO:0000313" key="1">
    <source>
        <dbReference type="EMBL" id="MBW81065.1"/>
    </source>
</evidence>
<dbReference type="EMBL" id="GGEC01000582">
    <property type="protein sequence ID" value="MBW81065.1"/>
    <property type="molecule type" value="Transcribed_RNA"/>
</dbReference>
<reference evidence="1" key="1">
    <citation type="submission" date="2018-02" db="EMBL/GenBank/DDBJ databases">
        <title>Rhizophora mucronata_Transcriptome.</title>
        <authorList>
            <person name="Meera S.P."/>
            <person name="Sreeshan A."/>
            <person name="Augustine A."/>
        </authorList>
    </citation>
    <scope>NUCLEOTIDE SEQUENCE</scope>
    <source>
        <tissue evidence="1">Leaf</tissue>
    </source>
</reference>
<protein>
    <submittedName>
        <fullName evidence="1">Uncharacterized protein</fullName>
    </submittedName>
</protein>
<organism evidence="1">
    <name type="scientific">Rhizophora mucronata</name>
    <name type="common">Asiatic mangrove</name>
    <dbReference type="NCBI Taxonomy" id="61149"/>
    <lineage>
        <taxon>Eukaryota</taxon>
        <taxon>Viridiplantae</taxon>
        <taxon>Streptophyta</taxon>
        <taxon>Embryophyta</taxon>
        <taxon>Tracheophyta</taxon>
        <taxon>Spermatophyta</taxon>
        <taxon>Magnoliopsida</taxon>
        <taxon>eudicotyledons</taxon>
        <taxon>Gunneridae</taxon>
        <taxon>Pentapetalae</taxon>
        <taxon>rosids</taxon>
        <taxon>fabids</taxon>
        <taxon>Malpighiales</taxon>
        <taxon>Rhizophoraceae</taxon>
        <taxon>Rhizophora</taxon>
    </lineage>
</organism>
<proteinExistence type="predicted"/>
<dbReference type="AlphaFoldDB" id="A0A2P2IIM0"/>
<accession>A0A2P2IIM0</accession>
<sequence length="16" mass="2016">MQELLSFMQESFKRIE</sequence>
<name>A0A2P2IIM0_RHIMU</name>